<dbReference type="HOGENOM" id="CLU_1618055_0_0_11"/>
<dbReference type="OrthoDB" id="3855296at2"/>
<keyword evidence="2" id="KW-1133">Transmembrane helix</keyword>
<evidence type="ECO:0000313" key="4">
    <source>
        <dbReference type="Proteomes" id="UP000007842"/>
    </source>
</evidence>
<keyword evidence="2" id="KW-0472">Membrane</keyword>
<dbReference type="EMBL" id="CP003219">
    <property type="protein sequence ID" value="AEW92601.1"/>
    <property type="molecule type" value="Genomic_DNA"/>
</dbReference>
<dbReference type="KEGG" id="sct:SCAT_0218"/>
<feature type="compositionally biased region" description="Pro residues" evidence="1">
    <location>
        <begin position="1"/>
        <end position="10"/>
    </location>
</feature>
<evidence type="ECO:0000256" key="1">
    <source>
        <dbReference type="SAM" id="MobiDB-lite"/>
    </source>
</evidence>
<organism evidence="3 4">
    <name type="scientific">Streptantibioticus cattleyicolor (strain ATCC 35852 / DSM 46488 / JCM 4925 / NBRC 14057 / NRRL 8057)</name>
    <name type="common">Streptomyces cattleya</name>
    <dbReference type="NCBI Taxonomy" id="1003195"/>
    <lineage>
        <taxon>Bacteria</taxon>
        <taxon>Bacillati</taxon>
        <taxon>Actinomycetota</taxon>
        <taxon>Actinomycetes</taxon>
        <taxon>Kitasatosporales</taxon>
        <taxon>Streptomycetaceae</taxon>
        <taxon>Streptantibioticus</taxon>
    </lineage>
</organism>
<dbReference type="eggNOG" id="ENOG502ZSHI">
    <property type="taxonomic scope" value="Bacteria"/>
</dbReference>
<keyword evidence="4" id="KW-1185">Reference proteome</keyword>
<accession>F8K459</accession>
<reference evidence="4" key="1">
    <citation type="submission" date="2011-12" db="EMBL/GenBank/DDBJ databases">
        <title>Complete genome sequence of Streptomyces cattleya strain DSM 46488.</title>
        <authorList>
            <person name="Ou H.-Y."/>
            <person name="Li P."/>
            <person name="Zhao C."/>
            <person name="O'Hagan D."/>
            <person name="Deng Z."/>
        </authorList>
    </citation>
    <scope>NUCLEOTIDE SEQUENCE [LARGE SCALE GENOMIC DNA]</scope>
    <source>
        <strain evidence="4">ATCC 35852 / DSM 46488 / JCM 4925 / NBRC 14057 / NRRL 8057</strain>
    </source>
</reference>
<protein>
    <submittedName>
        <fullName evidence="3">Uncharacterized protein</fullName>
    </submittedName>
</protein>
<dbReference type="KEGG" id="scy:SCATT_02300"/>
<sequence length="164" mass="18237">MTPPPLPRPTRAPAERRAKGTSARRWLRRERTSGPEEAPAGAVRRFLAREGVRRRECAKGINDVEGYLLWQAEAASAAAGAEVFADRLPWLTSAQREEVVRVYTDDRLELSRAVLERIADRARSLQREYGERYRLLRIRLLGGYLAAAAGAAAVLLALGRPGHP</sequence>
<dbReference type="RefSeq" id="WP_014140994.1">
    <property type="nucleotide sequence ID" value="NC_016111.1"/>
</dbReference>
<name>F8K459_STREN</name>
<dbReference type="AlphaFoldDB" id="F8K459"/>
<accession>G8WMN2</accession>
<feature type="region of interest" description="Disordered" evidence="1">
    <location>
        <begin position="1"/>
        <end position="39"/>
    </location>
</feature>
<dbReference type="STRING" id="1003195.SCATT_02300"/>
<evidence type="ECO:0000313" key="3">
    <source>
        <dbReference type="EMBL" id="AEW92601.1"/>
    </source>
</evidence>
<proteinExistence type="predicted"/>
<feature type="transmembrane region" description="Helical" evidence="2">
    <location>
        <begin position="141"/>
        <end position="159"/>
    </location>
</feature>
<dbReference type="Proteomes" id="UP000007842">
    <property type="component" value="Chromosome"/>
</dbReference>
<dbReference type="PATRIC" id="fig|1003195.11.peg.1865"/>
<keyword evidence="2" id="KW-0812">Transmembrane</keyword>
<evidence type="ECO:0000256" key="2">
    <source>
        <dbReference type="SAM" id="Phobius"/>
    </source>
</evidence>
<gene>
    <name evidence="3" type="ordered locus">SCATT_02300</name>
</gene>